<keyword evidence="3" id="KW-0274">FAD</keyword>
<evidence type="ECO:0000313" key="10">
    <source>
        <dbReference type="Proteomes" id="UP000027153"/>
    </source>
</evidence>
<dbReference type="InterPro" id="IPR036188">
    <property type="entry name" value="FAD/NAD-bd_sf"/>
</dbReference>
<keyword evidence="1" id="KW-0444">Lipid biosynthesis</keyword>
<dbReference type="Proteomes" id="UP000027153">
    <property type="component" value="Unassembled WGS sequence"/>
</dbReference>
<dbReference type="SUPFAM" id="SSF51905">
    <property type="entry name" value="FAD/NAD(P)-binding domain"/>
    <property type="match status" value="1"/>
</dbReference>
<dbReference type="AlphaFoldDB" id="A0A062VAD5"/>
<keyword evidence="2" id="KW-0285">Flavoprotein</keyword>
<keyword evidence="10" id="KW-1185">Reference proteome</keyword>
<dbReference type="OrthoDB" id="46008at2157"/>
<dbReference type="GO" id="GO:0016628">
    <property type="term" value="F:oxidoreductase activity, acting on the CH-CH group of donors, NAD or NADP as acceptor"/>
    <property type="evidence" value="ECO:0007669"/>
    <property type="project" value="InterPro"/>
</dbReference>
<accession>A0A062VAD5</accession>
<evidence type="ECO:0000256" key="3">
    <source>
        <dbReference type="ARBA" id="ARBA00022827"/>
    </source>
</evidence>
<evidence type="ECO:0000256" key="2">
    <source>
        <dbReference type="ARBA" id="ARBA00022630"/>
    </source>
</evidence>
<keyword evidence="5" id="KW-0443">Lipid metabolism</keyword>
<dbReference type="PANTHER" id="PTHR42685">
    <property type="entry name" value="GERANYLGERANYL DIPHOSPHATE REDUCTASE"/>
    <property type="match status" value="1"/>
</dbReference>
<evidence type="ECO:0000256" key="5">
    <source>
        <dbReference type="ARBA" id="ARBA00023098"/>
    </source>
</evidence>
<evidence type="ECO:0000256" key="4">
    <source>
        <dbReference type="ARBA" id="ARBA00023002"/>
    </source>
</evidence>
<evidence type="ECO:0000256" key="1">
    <source>
        <dbReference type="ARBA" id="ARBA00022516"/>
    </source>
</evidence>
<keyword evidence="7" id="KW-1208">Phospholipid metabolism</keyword>
<dbReference type="EMBL" id="JMIY01000001">
    <property type="protein sequence ID" value="KCZ73433.1"/>
    <property type="molecule type" value="Genomic_DNA"/>
</dbReference>
<comment type="caution">
    <text evidence="9">The sequence shown here is derived from an EMBL/GenBank/DDBJ whole genome shotgun (WGS) entry which is preliminary data.</text>
</comment>
<name>A0A062VAD5_9EURY</name>
<evidence type="ECO:0000259" key="8">
    <source>
        <dbReference type="Pfam" id="PF22578"/>
    </source>
</evidence>
<dbReference type="InterPro" id="IPR011777">
    <property type="entry name" value="Geranylgeranyl_Rdtase_fam"/>
</dbReference>
<dbReference type="InterPro" id="IPR050407">
    <property type="entry name" value="Geranylgeranyl_reductase"/>
</dbReference>
<evidence type="ECO:0000313" key="9">
    <source>
        <dbReference type="EMBL" id="KCZ73433.1"/>
    </source>
</evidence>
<keyword evidence="6" id="KW-0594">Phospholipid biosynthesis</keyword>
<dbReference type="RefSeq" id="WP_048088874.1">
    <property type="nucleotide sequence ID" value="NZ_JMIY01000001.1"/>
</dbReference>
<reference evidence="9 10" key="1">
    <citation type="journal article" date="2013" name="Nature">
        <title>Anaerobic oxidation of methane coupled to nitrate reduction in a novel archaeal lineage.</title>
        <authorList>
            <person name="Haroon M.F."/>
            <person name="Hu S."/>
            <person name="Shi Y."/>
            <person name="Imelfort M."/>
            <person name="Keller J."/>
            <person name="Hugenholtz P."/>
            <person name="Yuan Z."/>
            <person name="Tyson G.W."/>
        </authorList>
    </citation>
    <scope>NUCLEOTIDE SEQUENCE [LARGE SCALE GENOMIC DNA]</scope>
    <source>
        <strain evidence="9 10">ANME-2d</strain>
    </source>
</reference>
<evidence type="ECO:0000256" key="7">
    <source>
        <dbReference type="ARBA" id="ARBA00023264"/>
    </source>
</evidence>
<gene>
    <name evidence="9" type="ORF">ANME2D_00499</name>
</gene>
<dbReference type="GO" id="GO:0008654">
    <property type="term" value="P:phospholipid biosynthetic process"/>
    <property type="evidence" value="ECO:0007669"/>
    <property type="project" value="UniProtKB-KW"/>
</dbReference>
<evidence type="ECO:0000256" key="6">
    <source>
        <dbReference type="ARBA" id="ARBA00023209"/>
    </source>
</evidence>
<organism evidence="9 10">
    <name type="scientific">Candidatus Methanoperedens nitratireducens</name>
    <dbReference type="NCBI Taxonomy" id="1392998"/>
    <lineage>
        <taxon>Archaea</taxon>
        <taxon>Methanobacteriati</taxon>
        <taxon>Methanobacteriota</taxon>
        <taxon>Stenosarchaea group</taxon>
        <taxon>Methanomicrobia</taxon>
        <taxon>Methanosarcinales</taxon>
        <taxon>ANME-2 cluster</taxon>
        <taxon>Candidatus Methanoperedentaceae</taxon>
        <taxon>Candidatus Methanoperedens</taxon>
    </lineage>
</organism>
<dbReference type="NCBIfam" id="TIGR02032">
    <property type="entry name" value="GG-red-SF"/>
    <property type="match status" value="1"/>
</dbReference>
<dbReference type="Pfam" id="PF22578">
    <property type="entry name" value="GGR_cat"/>
    <property type="match status" value="1"/>
</dbReference>
<dbReference type="PANTHER" id="PTHR42685:SF18">
    <property type="entry name" value="DIGERANYLGERANYLGLYCEROPHOSPHOLIPID REDUCTASE"/>
    <property type="match status" value="1"/>
</dbReference>
<proteinExistence type="predicted"/>
<dbReference type="Pfam" id="PF12831">
    <property type="entry name" value="FAD_oxidored"/>
    <property type="match status" value="1"/>
</dbReference>
<dbReference type="PRINTS" id="PR00420">
    <property type="entry name" value="RNGMNOXGNASE"/>
</dbReference>
<protein>
    <submittedName>
        <fullName evidence="9">Geranylgeranyl reductase family protein</fullName>
    </submittedName>
</protein>
<sequence length="370" mass="40203">MYDVIVIGAGPAGSITAAAAARAGYRVLVLERYTSCRSPCAGYISRTINMELPDDSVIQSKITKMRTYLPDLSFHDFELNGLVVDRPMFDTALAQRAKEAGAEIRWDSPLTELISGGIKFRDGKTYEKAYGKLIVGADGVFSKTASLLGLQQHRFAVCAQYHLKGIKTLARTCEIFFDSDHAPGGYVWIYPTGEDCARVGLGITEGPGLKSPRAYLDEFISHSHIAGRLSGIKTEYITGALPIGGLREKLCYGNILLAGDSAGMADPITGAGINNAMLAGEIAGNTVVKALENDDLTILAQYETRINRLLGGPLKRALEKRKRLDACYTSNELLQEHLPELWVTFKEYWEINYSTGASPGTRTAPPSAEV</sequence>
<dbReference type="InterPro" id="IPR054715">
    <property type="entry name" value="GGR_cat"/>
</dbReference>
<dbReference type="Gene3D" id="3.50.50.60">
    <property type="entry name" value="FAD/NAD(P)-binding domain"/>
    <property type="match status" value="1"/>
</dbReference>
<keyword evidence="4" id="KW-0560">Oxidoreductase</keyword>
<feature type="domain" description="Digeranylgeranylglycerophospholipid reductase catalytic" evidence="8">
    <location>
        <begin position="157"/>
        <end position="223"/>
    </location>
</feature>